<dbReference type="Proteomes" id="UP000614410">
    <property type="component" value="Unassembled WGS sequence"/>
</dbReference>
<feature type="transmembrane region" description="Helical" evidence="6">
    <location>
        <begin position="308"/>
        <end position="331"/>
    </location>
</feature>
<feature type="transmembrane region" description="Helical" evidence="6">
    <location>
        <begin position="77"/>
        <end position="104"/>
    </location>
</feature>
<feature type="transmembrane region" description="Helical" evidence="6">
    <location>
        <begin position="274"/>
        <end position="296"/>
    </location>
</feature>
<reference evidence="7 8" key="1">
    <citation type="submission" date="2020-10" db="EMBL/GenBank/DDBJ databases">
        <title>Ca. Dormibacterota MAGs.</title>
        <authorList>
            <person name="Montgomery K."/>
        </authorList>
    </citation>
    <scope>NUCLEOTIDE SEQUENCE [LARGE SCALE GENOMIC DNA]</scope>
    <source>
        <strain evidence="7">Mitchell_Peninsula_5</strain>
    </source>
</reference>
<keyword evidence="3 6" id="KW-1133">Transmembrane helix</keyword>
<name>A0A934KQ01_9BACT</name>
<dbReference type="InterPro" id="IPR005372">
    <property type="entry name" value="UPF0182"/>
</dbReference>
<keyword evidence="1" id="KW-1003">Cell membrane</keyword>
<proteinExistence type="predicted"/>
<feature type="compositionally biased region" description="Pro residues" evidence="5">
    <location>
        <begin position="917"/>
        <end position="930"/>
    </location>
</feature>
<protein>
    <submittedName>
        <fullName evidence="7">UPF0182 family protein</fullName>
    </submittedName>
</protein>
<feature type="region of interest" description="Disordered" evidence="5">
    <location>
        <begin position="906"/>
        <end position="933"/>
    </location>
</feature>
<evidence type="ECO:0000256" key="3">
    <source>
        <dbReference type="ARBA" id="ARBA00022989"/>
    </source>
</evidence>
<evidence type="ECO:0000256" key="2">
    <source>
        <dbReference type="ARBA" id="ARBA00022692"/>
    </source>
</evidence>
<evidence type="ECO:0000256" key="6">
    <source>
        <dbReference type="SAM" id="Phobius"/>
    </source>
</evidence>
<feature type="transmembrane region" description="Helical" evidence="6">
    <location>
        <begin position="179"/>
        <end position="202"/>
    </location>
</feature>
<evidence type="ECO:0000313" key="7">
    <source>
        <dbReference type="EMBL" id="MBJ7610384.1"/>
    </source>
</evidence>
<feature type="region of interest" description="Disordered" evidence="5">
    <location>
        <begin position="974"/>
        <end position="1013"/>
    </location>
</feature>
<feature type="compositionally biased region" description="Pro residues" evidence="5">
    <location>
        <begin position="1000"/>
        <end position="1013"/>
    </location>
</feature>
<dbReference type="AlphaFoldDB" id="A0A934KQ01"/>
<evidence type="ECO:0000256" key="5">
    <source>
        <dbReference type="SAM" id="MobiDB-lite"/>
    </source>
</evidence>
<accession>A0A934KQ01</accession>
<organism evidence="7 8">
    <name type="scientific">Candidatus Amunia macphersoniae</name>
    <dbReference type="NCBI Taxonomy" id="3127014"/>
    <lineage>
        <taxon>Bacteria</taxon>
        <taxon>Bacillati</taxon>
        <taxon>Candidatus Dormiibacterota</taxon>
        <taxon>Candidatus Dormibacteria</taxon>
        <taxon>Candidatus Aeolococcales</taxon>
        <taxon>Candidatus Aeolococcaceae</taxon>
        <taxon>Candidatus Amunia</taxon>
    </lineage>
</organism>
<evidence type="ECO:0000256" key="1">
    <source>
        <dbReference type="ARBA" id="ARBA00022475"/>
    </source>
</evidence>
<feature type="transmembrane region" description="Helical" evidence="6">
    <location>
        <begin position="36"/>
        <end position="57"/>
    </location>
</feature>
<feature type="transmembrane region" description="Helical" evidence="6">
    <location>
        <begin position="116"/>
        <end position="136"/>
    </location>
</feature>
<evidence type="ECO:0000313" key="8">
    <source>
        <dbReference type="Proteomes" id="UP000614410"/>
    </source>
</evidence>
<feature type="transmembrane region" description="Helical" evidence="6">
    <location>
        <begin position="223"/>
        <end position="254"/>
    </location>
</feature>
<dbReference type="EMBL" id="JAEKNN010000062">
    <property type="protein sequence ID" value="MBJ7610384.1"/>
    <property type="molecule type" value="Genomic_DNA"/>
</dbReference>
<keyword evidence="4 6" id="KW-0472">Membrane</keyword>
<dbReference type="PANTHER" id="PTHR39344:SF1">
    <property type="entry name" value="UPF0182 PROTEIN SLL1060"/>
    <property type="match status" value="1"/>
</dbReference>
<evidence type="ECO:0000256" key="4">
    <source>
        <dbReference type="ARBA" id="ARBA00023136"/>
    </source>
</evidence>
<gene>
    <name evidence="7" type="ORF">JF887_13275</name>
</gene>
<keyword evidence="2 6" id="KW-0812">Transmembrane</keyword>
<dbReference type="GO" id="GO:0016020">
    <property type="term" value="C:membrane"/>
    <property type="evidence" value="ECO:0007669"/>
    <property type="project" value="InterPro"/>
</dbReference>
<comment type="caution">
    <text evidence="7">The sequence shown here is derived from an EMBL/GenBank/DDBJ whole genome shotgun (WGS) entry which is preliminary data.</text>
</comment>
<dbReference type="PANTHER" id="PTHR39344">
    <property type="entry name" value="UPF0182 PROTEIN SLL1060"/>
    <property type="match status" value="1"/>
</dbReference>
<dbReference type="GO" id="GO:0005576">
    <property type="term" value="C:extracellular region"/>
    <property type="evidence" value="ECO:0007669"/>
    <property type="project" value="TreeGrafter"/>
</dbReference>
<dbReference type="Pfam" id="PF03699">
    <property type="entry name" value="UPF0182"/>
    <property type="match status" value="1"/>
</dbReference>
<sequence length="1013" mass="107304">MSAFGFDPEEILRRRRGPRVVRTGGGPPVSHRGRRIAAVIVAILIAIGIIGRWLLSLRASYLYYASLNHTNVFWTPFIAQVVLFLIGALITGGGVSLSIVGWVRAARNLDEYGGRVAKWAGIAVALVAAIAGGAFLSGQWQEVLQWLHGPSFGATDPVFGQDYSFFVFTLPVLDDLQGLLWAVALVGLIGALGIAAASFSLANTPPEVTLPVKAPEGRSFDEGFRSAVIHAGYCLVGIFVLAALGAHFGVYHLATSQHDNFVGLDATQRNVTRPVLGALQWIALALALLTLVLTIVRRRRRTGSSAAIFAGTLVGWLVLAGVVQGVPALIYQGASVNPNAQVAQTPSINDYLATSRYAWGLMPSDVQVRSFGTVGPPTLGDLAADPGTLRNVRIQDTTQLRDTFAQIDRSRSYQTYPTITVDRYPAAASSVGGGATEVMLGPREIAENDIPNSSFVNRALNYTHGYGVTAVSVNAVASEGKPQVLVGQQPMKQVSPDAPPSLSFNGGAGDPRIYCGLNTTQAVVSGTQQSEFDYPAGGGDATFHAGAEMNGIAVGNVLDKLAVSIDAFGGLDLFLNNSLTDSSRVLVRREIKDRITSIAPFLHVDGDPYVVVDASTGHLNYVADAYVQTDRFPESAVENGTSYMRNAVKAVVDARTCGITLYAVDLNEPITAAWNAIYPGLLQPLSAMSSTLRAHLRYPEDLFTAQSQVYANVHVSSASVFFNGSDRYRIAQQQLNSQQQDTTPYYVELTLPGDSQPTFVLFQSFSPASSSGGGANNMTAWLAAQSDYTTTNHPKLVAVPLNNSSNVLGPLQFDNNINTDPIISPEISLLSQHGSSVILGNVIVLPFNNNSFLYVRPLYVLASGASGGTAFPQLHEVIVGTQNTVAQGASFTEALQTLFQTTQAIAGLPSPTTTPTAPTPPTTPTTPPSPANFTTQELALLNDLLKHEQAAEAALQKGDFSTFGKEEDLVKADTAKLTALIQQNPPPSPSPSAAASPGASPTPTPTPTPIPTP</sequence>